<feature type="compositionally biased region" description="Basic and acidic residues" evidence="1">
    <location>
        <begin position="228"/>
        <end position="242"/>
    </location>
</feature>
<evidence type="ECO:0000313" key="3">
    <source>
        <dbReference type="EMBL" id="MFF1272692.1"/>
    </source>
</evidence>
<evidence type="ECO:0000256" key="1">
    <source>
        <dbReference type="SAM" id="MobiDB-lite"/>
    </source>
</evidence>
<reference evidence="3 4" key="1">
    <citation type="submission" date="2024-09" db="EMBL/GenBank/DDBJ databases">
        <title>The Natural Products Discovery Center: Release of the First 8490 Sequenced Strains for Exploring Actinobacteria Biosynthetic Diversity.</title>
        <authorList>
            <person name="Kalkreuter E."/>
            <person name="Kautsar S.A."/>
            <person name="Yang D."/>
            <person name="Bader C.D."/>
            <person name="Teijaro C.N."/>
            <person name="Fluegel L."/>
            <person name="Davis C.M."/>
            <person name="Simpson J.R."/>
            <person name="Lauterbach L."/>
            <person name="Steele A.D."/>
            <person name="Gui C."/>
            <person name="Meng S."/>
            <person name="Li G."/>
            <person name="Viehrig K."/>
            <person name="Ye F."/>
            <person name="Su P."/>
            <person name="Kiefer A.F."/>
            <person name="Nichols A."/>
            <person name="Cepeda A.J."/>
            <person name="Yan W."/>
            <person name="Fan B."/>
            <person name="Jiang Y."/>
            <person name="Adhikari A."/>
            <person name="Zheng C.-J."/>
            <person name="Schuster L."/>
            <person name="Cowan T.M."/>
            <person name="Smanski M.J."/>
            <person name="Chevrette M.G."/>
            <person name="De Carvalho L.P.S."/>
            <person name="Shen B."/>
        </authorList>
    </citation>
    <scope>NUCLEOTIDE SEQUENCE [LARGE SCALE GENOMIC DNA]</scope>
    <source>
        <strain evidence="3 4">NPDC058328</strain>
    </source>
</reference>
<dbReference type="PANTHER" id="PTHR39639:SF1">
    <property type="entry name" value="DUF262 DOMAIN-CONTAINING PROTEIN"/>
    <property type="match status" value="1"/>
</dbReference>
<feature type="domain" description="GmrSD restriction endonucleases N-terminal" evidence="2">
    <location>
        <begin position="134"/>
        <end position="199"/>
    </location>
</feature>
<accession>A0ABW6Q0J6</accession>
<name>A0ABW6Q0J6_9ACTN</name>
<feature type="region of interest" description="Disordered" evidence="1">
    <location>
        <begin position="28"/>
        <end position="107"/>
    </location>
</feature>
<dbReference type="PANTHER" id="PTHR39639">
    <property type="entry name" value="CHROMOSOME 16, WHOLE GENOME SHOTGUN SEQUENCE"/>
    <property type="match status" value="1"/>
</dbReference>
<comment type="caution">
    <text evidence="3">The sequence shown here is derived from an EMBL/GenBank/DDBJ whole genome shotgun (WGS) entry which is preliminary data.</text>
</comment>
<sequence>MGPRFHGRSPDDRGHLWARFGAGDRGFTRGAIRHASTTVRGRSARDRHREGGARHGRQRVRAVTRATGVPGAGCPRGPGAPTGGTRGRVHRHRRQYRHRGRGHRRGRADAFDPELIDVAPRNPTVDLVLQRLQRGLIDLQPDFQRRSGIWNDTARSRLIESLLLRIALPTLYVAEEADESWSVVDGVQRLTSIVRFVQPETAGLKPLRLEPGVPDPDPVRRRRLRGPPRQDADPHPGERALRAADPQGDPGGGQVQRLLPGQHRRPAPLPAGTAACPDPGPGPHFPGRNAGRIYFRLVHEEKTIRVAHIGRHL</sequence>
<keyword evidence="4" id="KW-1185">Reference proteome</keyword>
<dbReference type="RefSeq" id="WP_388233195.1">
    <property type="nucleotide sequence ID" value="NZ_JBHVZQ010000003.1"/>
</dbReference>
<dbReference type="Pfam" id="PF03235">
    <property type="entry name" value="GmrSD_N"/>
    <property type="match status" value="1"/>
</dbReference>
<evidence type="ECO:0000313" key="4">
    <source>
        <dbReference type="Proteomes" id="UP001601627"/>
    </source>
</evidence>
<feature type="region of interest" description="Disordered" evidence="1">
    <location>
        <begin position="206"/>
        <end position="287"/>
    </location>
</feature>
<organism evidence="3 4">
    <name type="scientific">Streptomyces marokkonensis</name>
    <dbReference type="NCBI Taxonomy" id="324855"/>
    <lineage>
        <taxon>Bacteria</taxon>
        <taxon>Bacillati</taxon>
        <taxon>Actinomycetota</taxon>
        <taxon>Actinomycetes</taxon>
        <taxon>Kitasatosporales</taxon>
        <taxon>Streptomycetaceae</taxon>
        <taxon>Streptomyces</taxon>
    </lineage>
</organism>
<dbReference type="Proteomes" id="UP001601627">
    <property type="component" value="Unassembled WGS sequence"/>
</dbReference>
<proteinExistence type="predicted"/>
<feature type="compositionally biased region" description="Basic residues" evidence="1">
    <location>
        <begin position="87"/>
        <end position="106"/>
    </location>
</feature>
<dbReference type="EMBL" id="JBHVZQ010000003">
    <property type="protein sequence ID" value="MFF1272692.1"/>
    <property type="molecule type" value="Genomic_DNA"/>
</dbReference>
<evidence type="ECO:0000259" key="2">
    <source>
        <dbReference type="Pfam" id="PF03235"/>
    </source>
</evidence>
<feature type="compositionally biased region" description="Basic and acidic residues" evidence="1">
    <location>
        <begin position="43"/>
        <end position="53"/>
    </location>
</feature>
<gene>
    <name evidence="3" type="ORF">ACFVZC_04655</name>
</gene>
<protein>
    <submittedName>
        <fullName evidence="3">DUF262 domain-containing protein</fullName>
    </submittedName>
</protein>
<feature type="compositionally biased region" description="Gly residues" evidence="1">
    <location>
        <begin position="70"/>
        <end position="86"/>
    </location>
</feature>
<dbReference type="InterPro" id="IPR004919">
    <property type="entry name" value="GmrSD_N"/>
</dbReference>